<feature type="transmembrane region" description="Helical" evidence="6">
    <location>
        <begin position="30"/>
        <end position="51"/>
    </location>
</feature>
<dbReference type="PANTHER" id="PTHR10165:SF103">
    <property type="entry name" value="PHOSPHOLIPID PHOSPHATASE HOMOLOG 1.2 HOMOLOG"/>
    <property type="match status" value="1"/>
</dbReference>
<dbReference type="AlphaFoldDB" id="A0A814SSC3"/>
<dbReference type="Pfam" id="PF01569">
    <property type="entry name" value="PAP2"/>
    <property type="match status" value="1"/>
</dbReference>
<organism evidence="8 9">
    <name type="scientific">Brachionus calyciflorus</name>
    <dbReference type="NCBI Taxonomy" id="104777"/>
    <lineage>
        <taxon>Eukaryota</taxon>
        <taxon>Metazoa</taxon>
        <taxon>Spiralia</taxon>
        <taxon>Gnathifera</taxon>
        <taxon>Rotifera</taxon>
        <taxon>Eurotatoria</taxon>
        <taxon>Monogononta</taxon>
        <taxon>Pseudotrocha</taxon>
        <taxon>Ploima</taxon>
        <taxon>Brachionidae</taxon>
        <taxon>Brachionus</taxon>
    </lineage>
</organism>
<evidence type="ECO:0000256" key="1">
    <source>
        <dbReference type="ARBA" id="ARBA00004141"/>
    </source>
</evidence>
<feature type="transmembrane region" description="Helical" evidence="6">
    <location>
        <begin position="243"/>
        <end position="261"/>
    </location>
</feature>
<dbReference type="GO" id="GO:0007165">
    <property type="term" value="P:signal transduction"/>
    <property type="evidence" value="ECO:0007669"/>
    <property type="project" value="TreeGrafter"/>
</dbReference>
<keyword evidence="3 6" id="KW-0812">Transmembrane</keyword>
<dbReference type="InterPro" id="IPR036938">
    <property type="entry name" value="PAP2/HPO_sf"/>
</dbReference>
<keyword evidence="4 6" id="KW-1133">Transmembrane helix</keyword>
<dbReference type="SUPFAM" id="SSF48317">
    <property type="entry name" value="Acid phosphatase/Vanadium-dependent haloperoxidase"/>
    <property type="match status" value="1"/>
</dbReference>
<keyword evidence="9" id="KW-1185">Reference proteome</keyword>
<evidence type="ECO:0000313" key="9">
    <source>
        <dbReference type="Proteomes" id="UP000663879"/>
    </source>
</evidence>
<dbReference type="InterPro" id="IPR043216">
    <property type="entry name" value="PAP-like"/>
</dbReference>
<dbReference type="OrthoDB" id="8907274at2759"/>
<comment type="caution">
    <text evidence="8">The sequence shown here is derived from an EMBL/GenBank/DDBJ whole genome shotgun (WGS) entry which is preliminary data.</text>
</comment>
<protein>
    <recommendedName>
        <fullName evidence="7">Phosphatidic acid phosphatase type 2/haloperoxidase domain-containing protein</fullName>
    </recommendedName>
</protein>
<dbReference type="GO" id="GO:0008195">
    <property type="term" value="F:phosphatidate phosphatase activity"/>
    <property type="evidence" value="ECO:0007669"/>
    <property type="project" value="TreeGrafter"/>
</dbReference>
<feature type="transmembrane region" description="Helical" evidence="6">
    <location>
        <begin position="76"/>
        <end position="96"/>
    </location>
</feature>
<dbReference type="SMART" id="SM00014">
    <property type="entry name" value="acidPPc"/>
    <property type="match status" value="1"/>
</dbReference>
<feature type="transmembrane region" description="Helical" evidence="6">
    <location>
        <begin position="123"/>
        <end position="144"/>
    </location>
</feature>
<comment type="similarity">
    <text evidence="2">Belongs to the PA-phosphatase related phosphoesterase family.</text>
</comment>
<evidence type="ECO:0000256" key="5">
    <source>
        <dbReference type="ARBA" id="ARBA00023136"/>
    </source>
</evidence>
<evidence type="ECO:0000313" key="8">
    <source>
        <dbReference type="EMBL" id="CAF1148537.1"/>
    </source>
</evidence>
<proteinExistence type="inferred from homology"/>
<sequence>MDKFQLSESDSEIKEESNNAPQLKNRLFQIFFDLFAITIIFIAFILIYTLMKPYTNYFFCNDTDIFYPYKPDTVELWVVAVYGVLGPIFFIILTELKNSKIINFNSKSRELNKNSKRIKVKTFFICLFHALSIFFLGIAISLLITEIGKRWIGRLRPYFIDVCKPDLTKLNCTINTLSGLVYNRIYTGDNFCTGDEKKIAEARLSFPSGHASFSCYTMTFLILFIEARLSLLRFRYLKSLIQLLALIAAFITCISRVSDYHHRGSDVIGGAVIGLVIGIFVNMVTGRVLWEYKIEEKKYELDNNEKA</sequence>
<accession>A0A814SSC3</accession>
<feature type="domain" description="Phosphatidic acid phosphatase type 2/haloperoxidase" evidence="7">
    <location>
        <begin position="131"/>
        <end position="282"/>
    </location>
</feature>
<dbReference type="PANTHER" id="PTHR10165">
    <property type="entry name" value="LIPID PHOSPHATE PHOSPHATASE"/>
    <property type="match status" value="1"/>
</dbReference>
<dbReference type="Proteomes" id="UP000663879">
    <property type="component" value="Unassembled WGS sequence"/>
</dbReference>
<dbReference type="GO" id="GO:0046839">
    <property type="term" value="P:phospholipid dephosphorylation"/>
    <property type="evidence" value="ECO:0007669"/>
    <property type="project" value="TreeGrafter"/>
</dbReference>
<keyword evidence="5 6" id="KW-0472">Membrane</keyword>
<dbReference type="CDD" id="cd03384">
    <property type="entry name" value="PAP2_wunen"/>
    <property type="match status" value="1"/>
</dbReference>
<name>A0A814SSC3_9BILA</name>
<dbReference type="InterPro" id="IPR000326">
    <property type="entry name" value="PAP2/HPO"/>
</dbReference>
<dbReference type="EMBL" id="CAJNOC010011506">
    <property type="protein sequence ID" value="CAF1148537.1"/>
    <property type="molecule type" value="Genomic_DNA"/>
</dbReference>
<dbReference type="GO" id="GO:0005886">
    <property type="term" value="C:plasma membrane"/>
    <property type="evidence" value="ECO:0007669"/>
    <property type="project" value="TreeGrafter"/>
</dbReference>
<comment type="subcellular location">
    <subcellularLocation>
        <location evidence="1">Membrane</location>
        <topology evidence="1">Multi-pass membrane protein</topology>
    </subcellularLocation>
</comment>
<evidence type="ECO:0000256" key="4">
    <source>
        <dbReference type="ARBA" id="ARBA00022989"/>
    </source>
</evidence>
<dbReference type="GO" id="GO:0006644">
    <property type="term" value="P:phospholipid metabolic process"/>
    <property type="evidence" value="ECO:0007669"/>
    <property type="project" value="InterPro"/>
</dbReference>
<gene>
    <name evidence="8" type="ORF">OXX778_LOCUS23193</name>
</gene>
<evidence type="ECO:0000256" key="3">
    <source>
        <dbReference type="ARBA" id="ARBA00022692"/>
    </source>
</evidence>
<evidence type="ECO:0000259" key="7">
    <source>
        <dbReference type="SMART" id="SM00014"/>
    </source>
</evidence>
<feature type="transmembrane region" description="Helical" evidence="6">
    <location>
        <begin position="211"/>
        <end position="231"/>
    </location>
</feature>
<evidence type="ECO:0000256" key="6">
    <source>
        <dbReference type="SAM" id="Phobius"/>
    </source>
</evidence>
<feature type="transmembrane region" description="Helical" evidence="6">
    <location>
        <begin position="267"/>
        <end position="290"/>
    </location>
</feature>
<reference evidence="8" key="1">
    <citation type="submission" date="2021-02" db="EMBL/GenBank/DDBJ databases">
        <authorList>
            <person name="Nowell W R."/>
        </authorList>
    </citation>
    <scope>NUCLEOTIDE SEQUENCE</scope>
    <source>
        <strain evidence="8">Ploen Becks lab</strain>
    </source>
</reference>
<evidence type="ECO:0000256" key="2">
    <source>
        <dbReference type="ARBA" id="ARBA00008816"/>
    </source>
</evidence>
<dbReference type="Gene3D" id="1.20.144.10">
    <property type="entry name" value="Phosphatidic acid phosphatase type 2/haloperoxidase"/>
    <property type="match status" value="1"/>
</dbReference>